<evidence type="ECO:0000256" key="8">
    <source>
        <dbReference type="ARBA" id="ARBA00048617"/>
    </source>
</evidence>
<reference evidence="11 12" key="1">
    <citation type="submission" date="2016-10" db="EMBL/GenBank/DDBJ databases">
        <authorList>
            <person name="de Groot N.N."/>
        </authorList>
    </citation>
    <scope>NUCLEOTIDE SEQUENCE [LARGE SCALE GENOMIC DNA]</scope>
    <source>
        <strain evidence="11 12">CGMCC 1.9167</strain>
    </source>
</reference>
<dbReference type="PANTHER" id="PTHR38042">
    <property type="entry name" value="UROPORPHYRINOGEN-III SYNTHASE, CHLOROPLASTIC"/>
    <property type="match status" value="1"/>
</dbReference>
<feature type="domain" description="Tetrapyrrole biosynthesis uroporphyrinogen III synthase" evidence="10">
    <location>
        <begin position="28"/>
        <end position="253"/>
    </location>
</feature>
<dbReference type="EMBL" id="FOYW01000003">
    <property type="protein sequence ID" value="SFR82459.1"/>
    <property type="molecule type" value="Genomic_DNA"/>
</dbReference>
<dbReference type="GO" id="GO:0006782">
    <property type="term" value="P:protoporphyrinogen IX biosynthetic process"/>
    <property type="evidence" value="ECO:0007669"/>
    <property type="project" value="UniProtKB-UniRule"/>
</dbReference>
<dbReference type="InterPro" id="IPR036108">
    <property type="entry name" value="4pyrrol_syn_uPrphyn_synt_sf"/>
</dbReference>
<dbReference type="InterPro" id="IPR003754">
    <property type="entry name" value="4pyrrol_synth_uPrphyn_synth"/>
</dbReference>
<keyword evidence="4 9" id="KW-0456">Lyase</keyword>
<keyword evidence="12" id="KW-1185">Reference proteome</keyword>
<evidence type="ECO:0000256" key="2">
    <source>
        <dbReference type="ARBA" id="ARBA00008133"/>
    </source>
</evidence>
<name>A0A1I6JTZ4_9GAMM</name>
<evidence type="ECO:0000313" key="12">
    <source>
        <dbReference type="Proteomes" id="UP000198644"/>
    </source>
</evidence>
<dbReference type="GO" id="GO:0004852">
    <property type="term" value="F:uroporphyrinogen-III synthase activity"/>
    <property type="evidence" value="ECO:0007669"/>
    <property type="project" value="UniProtKB-UniRule"/>
</dbReference>
<evidence type="ECO:0000256" key="7">
    <source>
        <dbReference type="ARBA" id="ARBA00040167"/>
    </source>
</evidence>
<dbReference type="Gene3D" id="3.40.50.10090">
    <property type="match status" value="2"/>
</dbReference>
<dbReference type="Proteomes" id="UP000198644">
    <property type="component" value="Unassembled WGS sequence"/>
</dbReference>
<dbReference type="STRING" id="650891.SAMN05216203_3304"/>
<dbReference type="CDD" id="cd06578">
    <property type="entry name" value="HemD"/>
    <property type="match status" value="1"/>
</dbReference>
<dbReference type="AlphaFoldDB" id="A0A1I6JTZ4"/>
<proteinExistence type="inferred from homology"/>
<gene>
    <name evidence="11" type="ORF">SAMN05216203_3304</name>
</gene>
<sequence>MGTPRDNRNGPLSRARVLICRPEPEASRLARAFREKGADTRALPAIEREPLPETPEARQLVLDLDLFQHVIAVSPFAARQLLERIDEWWPQFPTGIHWYGVGSGTAAVFRKAGLHPETPKQGYTSEALLALPSLQRLDHDQVLLARGEHGRELIRETLEQRGARVTALALYRRVLPCHPADTVKYCLDDFHPDVIVTLSGETLNNFIALSHNSGHNCHDSLLLVPVERVAREATAAGFSRVICADGMTDEDIVNRVIDCYSDSPDRKRRYPDHPDSQ</sequence>
<dbReference type="RefSeq" id="WP_092015729.1">
    <property type="nucleotide sequence ID" value="NZ_FOYW01000003.1"/>
</dbReference>
<comment type="pathway">
    <text evidence="1 9">Porphyrin-containing compound metabolism; protoporphyrin-IX biosynthesis; coproporphyrinogen-III from 5-aminolevulinate: step 3/4.</text>
</comment>
<evidence type="ECO:0000259" key="10">
    <source>
        <dbReference type="Pfam" id="PF02602"/>
    </source>
</evidence>
<evidence type="ECO:0000256" key="6">
    <source>
        <dbReference type="ARBA" id="ARBA00037589"/>
    </source>
</evidence>
<comment type="catalytic activity">
    <reaction evidence="8 9">
        <text>hydroxymethylbilane = uroporphyrinogen III + H2O</text>
        <dbReference type="Rhea" id="RHEA:18965"/>
        <dbReference type="ChEBI" id="CHEBI:15377"/>
        <dbReference type="ChEBI" id="CHEBI:57308"/>
        <dbReference type="ChEBI" id="CHEBI:57845"/>
        <dbReference type="EC" id="4.2.1.75"/>
    </reaction>
</comment>
<comment type="similarity">
    <text evidence="2 9">Belongs to the uroporphyrinogen-III synthase family.</text>
</comment>
<dbReference type="GO" id="GO:0006780">
    <property type="term" value="P:uroporphyrinogen III biosynthetic process"/>
    <property type="evidence" value="ECO:0007669"/>
    <property type="project" value="UniProtKB-UniRule"/>
</dbReference>
<protein>
    <recommendedName>
        <fullName evidence="7 9">Uroporphyrinogen-III synthase</fullName>
        <ecNumber evidence="3 9">4.2.1.75</ecNumber>
    </recommendedName>
</protein>
<evidence type="ECO:0000256" key="4">
    <source>
        <dbReference type="ARBA" id="ARBA00023239"/>
    </source>
</evidence>
<evidence type="ECO:0000256" key="3">
    <source>
        <dbReference type="ARBA" id="ARBA00013109"/>
    </source>
</evidence>
<comment type="function">
    <text evidence="6 9">Catalyzes cyclization of the linear tetrapyrrole, hydroxymethylbilane, to the macrocyclic uroporphyrinogen III.</text>
</comment>
<dbReference type="UniPathway" id="UPA00251">
    <property type="reaction ID" value="UER00320"/>
</dbReference>
<dbReference type="PANTHER" id="PTHR38042:SF1">
    <property type="entry name" value="UROPORPHYRINOGEN-III SYNTHASE, CHLOROPLASTIC"/>
    <property type="match status" value="1"/>
</dbReference>
<keyword evidence="5 9" id="KW-0627">Porphyrin biosynthesis</keyword>
<accession>A0A1I6JTZ4</accession>
<dbReference type="InterPro" id="IPR039793">
    <property type="entry name" value="UROS/Hem4"/>
</dbReference>
<dbReference type="OrthoDB" id="9787650at2"/>
<organism evidence="11 12">
    <name type="scientific">Marinobacter daqiaonensis</name>
    <dbReference type="NCBI Taxonomy" id="650891"/>
    <lineage>
        <taxon>Bacteria</taxon>
        <taxon>Pseudomonadati</taxon>
        <taxon>Pseudomonadota</taxon>
        <taxon>Gammaproteobacteria</taxon>
        <taxon>Pseudomonadales</taxon>
        <taxon>Marinobacteraceae</taxon>
        <taxon>Marinobacter</taxon>
    </lineage>
</organism>
<dbReference type="SUPFAM" id="SSF69618">
    <property type="entry name" value="HemD-like"/>
    <property type="match status" value="1"/>
</dbReference>
<evidence type="ECO:0000256" key="9">
    <source>
        <dbReference type="RuleBase" id="RU366031"/>
    </source>
</evidence>
<dbReference type="EC" id="4.2.1.75" evidence="3 9"/>
<evidence type="ECO:0000313" key="11">
    <source>
        <dbReference type="EMBL" id="SFR82459.1"/>
    </source>
</evidence>
<dbReference type="Pfam" id="PF02602">
    <property type="entry name" value="HEM4"/>
    <property type="match status" value="1"/>
</dbReference>
<evidence type="ECO:0000256" key="5">
    <source>
        <dbReference type="ARBA" id="ARBA00023244"/>
    </source>
</evidence>
<evidence type="ECO:0000256" key="1">
    <source>
        <dbReference type="ARBA" id="ARBA00004772"/>
    </source>
</evidence>